<evidence type="ECO:0000259" key="2">
    <source>
        <dbReference type="SMART" id="SM00014"/>
    </source>
</evidence>
<dbReference type="PANTHER" id="PTHR14969:SF13">
    <property type="entry name" value="AT30094P"/>
    <property type="match status" value="1"/>
</dbReference>
<dbReference type="Gene3D" id="1.20.144.10">
    <property type="entry name" value="Phosphatidic acid phosphatase type 2/haloperoxidase"/>
    <property type="match status" value="2"/>
</dbReference>
<feature type="domain" description="Phosphatidic acid phosphatase type 2/haloperoxidase" evidence="2">
    <location>
        <begin position="59"/>
        <end position="174"/>
    </location>
</feature>
<name>A0ABS7XGM7_9FLAO</name>
<dbReference type="SMART" id="SM00014">
    <property type="entry name" value="acidPPc"/>
    <property type="match status" value="1"/>
</dbReference>
<protein>
    <submittedName>
        <fullName evidence="3">Phosphatase PAP2 family protein</fullName>
    </submittedName>
</protein>
<dbReference type="Proteomes" id="UP001199314">
    <property type="component" value="Unassembled WGS sequence"/>
</dbReference>
<keyword evidence="1" id="KW-0812">Transmembrane</keyword>
<evidence type="ECO:0000256" key="1">
    <source>
        <dbReference type="SAM" id="Phobius"/>
    </source>
</evidence>
<gene>
    <name evidence="3" type="ORF">LB452_04030</name>
</gene>
<feature type="transmembrane region" description="Helical" evidence="1">
    <location>
        <begin position="159"/>
        <end position="177"/>
    </location>
</feature>
<dbReference type="SUPFAM" id="SSF48317">
    <property type="entry name" value="Acid phosphatase/Vanadium-dependent haloperoxidase"/>
    <property type="match status" value="1"/>
</dbReference>
<dbReference type="EMBL" id="JAIQZE010000003">
    <property type="protein sequence ID" value="MBZ9778085.1"/>
    <property type="molecule type" value="Genomic_DNA"/>
</dbReference>
<keyword evidence="1" id="KW-1133">Transmembrane helix</keyword>
<dbReference type="Pfam" id="PF01569">
    <property type="entry name" value="PAP2"/>
    <property type="match status" value="1"/>
</dbReference>
<dbReference type="PANTHER" id="PTHR14969">
    <property type="entry name" value="SPHINGOSINE-1-PHOSPHATE PHOSPHOHYDROLASE"/>
    <property type="match status" value="1"/>
</dbReference>
<feature type="transmembrane region" description="Helical" evidence="1">
    <location>
        <begin position="134"/>
        <end position="153"/>
    </location>
</feature>
<dbReference type="RefSeq" id="WP_224460443.1">
    <property type="nucleotide sequence ID" value="NZ_JAIQZE010000003.1"/>
</dbReference>
<evidence type="ECO:0000313" key="3">
    <source>
        <dbReference type="EMBL" id="MBZ9778085.1"/>
    </source>
</evidence>
<keyword evidence="1" id="KW-0472">Membrane</keyword>
<feature type="transmembrane region" description="Helical" evidence="1">
    <location>
        <begin position="26"/>
        <end position="50"/>
    </location>
</feature>
<reference evidence="4" key="1">
    <citation type="submission" date="2023-07" db="EMBL/GenBank/DDBJ databases">
        <title>Novel species isolated from saline lakes on Tibetan Plateau.</title>
        <authorList>
            <person name="Lu H."/>
        </authorList>
    </citation>
    <scope>NUCLEOTIDE SEQUENCE [LARGE SCALE GENOMIC DNA]</scope>
    <source>
        <strain evidence="4">CAK8W</strain>
    </source>
</reference>
<organism evidence="3 4">
    <name type="scientific">Psychroflexus longus</name>
    <dbReference type="NCBI Taxonomy" id="2873596"/>
    <lineage>
        <taxon>Bacteria</taxon>
        <taxon>Pseudomonadati</taxon>
        <taxon>Bacteroidota</taxon>
        <taxon>Flavobacteriia</taxon>
        <taxon>Flavobacteriales</taxon>
        <taxon>Flavobacteriaceae</taxon>
        <taxon>Psychroflexus</taxon>
    </lineage>
</organism>
<dbReference type="InterPro" id="IPR000326">
    <property type="entry name" value="PAP2/HPO"/>
</dbReference>
<evidence type="ECO:0000313" key="4">
    <source>
        <dbReference type="Proteomes" id="UP001199314"/>
    </source>
</evidence>
<keyword evidence="4" id="KW-1185">Reference proteome</keyword>
<feature type="transmembrane region" description="Helical" evidence="1">
    <location>
        <begin position="57"/>
        <end position="75"/>
    </location>
</feature>
<feature type="transmembrane region" description="Helical" evidence="1">
    <location>
        <begin position="106"/>
        <end position="127"/>
    </location>
</feature>
<dbReference type="InterPro" id="IPR036938">
    <property type="entry name" value="PAP2/HPO_sf"/>
</dbReference>
<sequence>MELNPTRLDWELMVFLNNSSPDILNAFWSFVTYTENWIPFYVFLLALFLYKSDLKKGLVRILFLLLSVGVTHLITELVKHLVERPRPNATEEILNSIKILYEPSNYSFFSGHASTSFAATIFIYLLLKSKFKYLGLIFIWPILFSLSRIFVGVHFPSDIIVGGGVGTLIAILFIKFYSDSKSKLLSVSNQNNT</sequence>
<accession>A0ABS7XGM7</accession>
<comment type="caution">
    <text evidence="3">The sequence shown here is derived from an EMBL/GenBank/DDBJ whole genome shotgun (WGS) entry which is preliminary data.</text>
</comment>
<proteinExistence type="predicted"/>